<dbReference type="Proteomes" id="UP000198638">
    <property type="component" value="Unassembled WGS sequence"/>
</dbReference>
<dbReference type="AlphaFoldDB" id="A0A1H4AGB0"/>
<proteinExistence type="predicted"/>
<dbReference type="EMBL" id="FNRQ01000001">
    <property type="protein sequence ID" value="SEA34572.1"/>
    <property type="molecule type" value="Genomic_DNA"/>
</dbReference>
<keyword evidence="4" id="KW-1185">Reference proteome</keyword>
<accession>A0A1H4AGB0</accession>
<feature type="chain" id="PRO_5011719698" description="DUF4148 domain-containing protein" evidence="2">
    <location>
        <begin position="23"/>
        <end position="106"/>
    </location>
</feature>
<name>A0A1H4AGB0_9BURK</name>
<sequence>MKALISSFVVAGALVVPAVSFAQDSYNYPVTRDTVRAQIAQAEQSGKLHQSKAHYPQYNRSAYAVASNAAPAGNVDYGPATHGSTQSGQPAGASHSIAGRPLYSAH</sequence>
<feature type="signal peptide" evidence="2">
    <location>
        <begin position="1"/>
        <end position="22"/>
    </location>
</feature>
<evidence type="ECO:0008006" key="5">
    <source>
        <dbReference type="Google" id="ProtNLM"/>
    </source>
</evidence>
<keyword evidence="2" id="KW-0732">Signal</keyword>
<feature type="region of interest" description="Disordered" evidence="1">
    <location>
        <begin position="74"/>
        <end position="106"/>
    </location>
</feature>
<dbReference type="RefSeq" id="WP_090530143.1">
    <property type="nucleotide sequence ID" value="NZ_FNRQ01000001.1"/>
</dbReference>
<protein>
    <recommendedName>
        <fullName evidence="5">DUF4148 domain-containing protein</fullName>
    </recommendedName>
</protein>
<organism evidence="3 4">
    <name type="scientific">Paraburkholderia sartisoli</name>
    <dbReference type="NCBI Taxonomy" id="83784"/>
    <lineage>
        <taxon>Bacteria</taxon>
        <taxon>Pseudomonadati</taxon>
        <taxon>Pseudomonadota</taxon>
        <taxon>Betaproteobacteria</taxon>
        <taxon>Burkholderiales</taxon>
        <taxon>Burkholderiaceae</taxon>
        <taxon>Paraburkholderia</taxon>
    </lineage>
</organism>
<dbReference type="STRING" id="83784.SAMN05192564_1011162"/>
<dbReference type="Pfam" id="PF13663">
    <property type="entry name" value="DUF4148"/>
    <property type="match status" value="1"/>
</dbReference>
<gene>
    <name evidence="3" type="ORF">SAMN05192564_1011162</name>
</gene>
<evidence type="ECO:0000313" key="4">
    <source>
        <dbReference type="Proteomes" id="UP000198638"/>
    </source>
</evidence>
<evidence type="ECO:0000256" key="2">
    <source>
        <dbReference type="SAM" id="SignalP"/>
    </source>
</evidence>
<evidence type="ECO:0000313" key="3">
    <source>
        <dbReference type="EMBL" id="SEA34572.1"/>
    </source>
</evidence>
<reference evidence="4" key="1">
    <citation type="submission" date="2016-10" db="EMBL/GenBank/DDBJ databases">
        <authorList>
            <person name="Varghese N."/>
            <person name="Submissions S."/>
        </authorList>
    </citation>
    <scope>NUCLEOTIDE SEQUENCE [LARGE SCALE GENOMIC DNA]</scope>
    <source>
        <strain evidence="4">LMG 24000</strain>
    </source>
</reference>
<evidence type="ECO:0000256" key="1">
    <source>
        <dbReference type="SAM" id="MobiDB-lite"/>
    </source>
</evidence>
<dbReference type="InterPro" id="IPR025421">
    <property type="entry name" value="DUF4148"/>
</dbReference>
<dbReference type="OrthoDB" id="9101300at2"/>